<dbReference type="AlphaFoldDB" id="A0A5M8PJU9"/>
<dbReference type="Proteomes" id="UP000324767">
    <property type="component" value="Unassembled WGS sequence"/>
</dbReference>
<dbReference type="PROSITE" id="PS50890">
    <property type="entry name" value="PUA"/>
    <property type="match status" value="1"/>
</dbReference>
<evidence type="ECO:0000256" key="1">
    <source>
        <dbReference type="ARBA" id="ARBA00007992"/>
    </source>
</evidence>
<feature type="region of interest" description="Disordered" evidence="4">
    <location>
        <begin position="238"/>
        <end position="257"/>
    </location>
</feature>
<evidence type="ECO:0000256" key="4">
    <source>
        <dbReference type="SAM" id="MobiDB-lite"/>
    </source>
</evidence>
<evidence type="ECO:0000256" key="2">
    <source>
        <dbReference type="ARBA" id="ARBA00023002"/>
    </source>
</evidence>
<dbReference type="EMBL" id="VXIT01000011">
    <property type="protein sequence ID" value="KAA6409270.1"/>
    <property type="molecule type" value="Genomic_DNA"/>
</dbReference>
<sequence>MMAGQSPLKVGVVGGGIAGLSAAIALKRAGHSVEVFERAHFSREAGITLVMAPNAGKVYDSWGFDLDTVGGVDTIQLRHLDGPTARTIWHDPLPDMRERYGAKLRCVRHGELHTGLLEHLKATEGHPVEINPETEVADIDCERGIIRTSEGSEVEKDLIVLANGLGCRFLDRITGKDHPLLDTDRSAYRYLLSAQEVLDDPETRPLFENQDDEICIFQNFAAGTSIITYLSQGGKTRGINVSTPRPASKGSKADRSARASRADLLEIVRDFHPSIKALIQKAPEEGIFSYPLLIREPLPTYVNGRAVVIGDAAHVMKPQQGQGASIAIESTGCLEVLFNGVGKEDVQSRLKLFDELRRRRCPPAQLFSNMPLGPNSYSWLVENIKPFWDPAKPLPPPGSRPLSKPYRDFFYGYNAREESEKALAEHQKQNGQLCRICGGHSVEAE</sequence>
<evidence type="ECO:0000313" key="7">
    <source>
        <dbReference type="Proteomes" id="UP000324767"/>
    </source>
</evidence>
<evidence type="ECO:0000313" key="6">
    <source>
        <dbReference type="EMBL" id="KAA6409270.1"/>
    </source>
</evidence>
<accession>A0A5M8PJU9</accession>
<dbReference type="OrthoDB" id="9993796at2759"/>
<dbReference type="PRINTS" id="PR00420">
    <property type="entry name" value="RNGMNOXGNASE"/>
</dbReference>
<organism evidence="6 7">
    <name type="scientific">Lasallia pustulata</name>
    <dbReference type="NCBI Taxonomy" id="136370"/>
    <lineage>
        <taxon>Eukaryota</taxon>
        <taxon>Fungi</taxon>
        <taxon>Dikarya</taxon>
        <taxon>Ascomycota</taxon>
        <taxon>Pezizomycotina</taxon>
        <taxon>Lecanoromycetes</taxon>
        <taxon>OSLEUM clade</taxon>
        <taxon>Umbilicariomycetidae</taxon>
        <taxon>Umbilicariales</taxon>
        <taxon>Umbilicariaceae</taxon>
        <taxon>Lasallia</taxon>
    </lineage>
</organism>
<evidence type="ECO:0000259" key="5">
    <source>
        <dbReference type="Pfam" id="PF07992"/>
    </source>
</evidence>
<dbReference type="PANTHER" id="PTHR13789">
    <property type="entry name" value="MONOOXYGENASE"/>
    <property type="match status" value="1"/>
</dbReference>
<comment type="similarity">
    <text evidence="1">Belongs to the paxM FAD-dependent monooxygenase family.</text>
</comment>
<evidence type="ECO:0000256" key="3">
    <source>
        <dbReference type="ARBA" id="ARBA00023033"/>
    </source>
</evidence>
<proteinExistence type="inferred from homology"/>
<dbReference type="InterPro" id="IPR036188">
    <property type="entry name" value="FAD/NAD-bd_sf"/>
</dbReference>
<gene>
    <name evidence="6" type="ORF">FRX48_06823</name>
</gene>
<dbReference type="GO" id="GO:0004497">
    <property type="term" value="F:monooxygenase activity"/>
    <property type="evidence" value="ECO:0007669"/>
    <property type="project" value="UniProtKB-KW"/>
</dbReference>
<keyword evidence="3" id="KW-0503">Monooxygenase</keyword>
<keyword evidence="2" id="KW-0560">Oxidoreductase</keyword>
<dbReference type="SUPFAM" id="SSF51905">
    <property type="entry name" value="FAD/NAD(P)-binding domain"/>
    <property type="match status" value="1"/>
</dbReference>
<dbReference type="InterPro" id="IPR023753">
    <property type="entry name" value="FAD/NAD-binding_dom"/>
</dbReference>
<name>A0A5M8PJU9_9LECA</name>
<protein>
    <submittedName>
        <fullName evidence="6">Salicylate hydroxylase</fullName>
    </submittedName>
</protein>
<dbReference type="PANTHER" id="PTHR13789:SF215">
    <property type="entry name" value="FAD-BINDING DOMAIN-CONTAINING PROTEIN-RELATED"/>
    <property type="match status" value="1"/>
</dbReference>
<reference evidence="6 7" key="1">
    <citation type="submission" date="2019-09" db="EMBL/GenBank/DDBJ databases">
        <title>The hologenome of the rock-dwelling lichen Lasallia pustulata.</title>
        <authorList>
            <person name="Greshake Tzovaras B."/>
            <person name="Segers F."/>
            <person name="Bicker A."/>
            <person name="Dal Grande F."/>
            <person name="Otte J."/>
            <person name="Hankeln T."/>
            <person name="Schmitt I."/>
            <person name="Ebersberger I."/>
        </authorList>
    </citation>
    <scope>NUCLEOTIDE SEQUENCE [LARGE SCALE GENOMIC DNA]</scope>
    <source>
        <strain evidence="6">A1-1</strain>
    </source>
</reference>
<feature type="domain" description="FAD/NAD(P)-binding" evidence="5">
    <location>
        <begin position="9"/>
        <end position="181"/>
    </location>
</feature>
<dbReference type="Pfam" id="PF07992">
    <property type="entry name" value="Pyr_redox_2"/>
    <property type="match status" value="1"/>
</dbReference>
<dbReference type="Gene3D" id="3.50.50.60">
    <property type="entry name" value="FAD/NAD(P)-binding domain"/>
    <property type="match status" value="1"/>
</dbReference>
<comment type="caution">
    <text evidence="6">The sequence shown here is derived from an EMBL/GenBank/DDBJ whole genome shotgun (WGS) entry which is preliminary data.</text>
</comment>
<dbReference type="InterPro" id="IPR050493">
    <property type="entry name" value="FAD-dep_Monooxygenase_BioMet"/>
</dbReference>